<dbReference type="InterPro" id="IPR016137">
    <property type="entry name" value="RGS"/>
</dbReference>
<proteinExistence type="predicted"/>
<evidence type="ECO:0000259" key="1">
    <source>
        <dbReference type="PROSITE" id="PS50132"/>
    </source>
</evidence>
<evidence type="ECO:0000313" key="2">
    <source>
        <dbReference type="Proteomes" id="UP000038045"/>
    </source>
</evidence>
<dbReference type="InterPro" id="IPR046995">
    <property type="entry name" value="RGS10/12/14-like"/>
</dbReference>
<dbReference type="GO" id="GO:0005886">
    <property type="term" value="C:plasma membrane"/>
    <property type="evidence" value="ECO:0007669"/>
    <property type="project" value="TreeGrafter"/>
</dbReference>
<dbReference type="GO" id="GO:0005634">
    <property type="term" value="C:nucleus"/>
    <property type="evidence" value="ECO:0007669"/>
    <property type="project" value="TreeGrafter"/>
</dbReference>
<feature type="domain" description="RGS" evidence="1">
    <location>
        <begin position="242"/>
        <end position="352"/>
    </location>
</feature>
<dbReference type="PANTHER" id="PTHR45945:SF3">
    <property type="entry name" value="REGULATOR OF G-PROTEIN SIGNALING LOCO"/>
    <property type="match status" value="1"/>
</dbReference>
<dbReference type="PROSITE" id="PS50132">
    <property type="entry name" value="RGS"/>
    <property type="match status" value="1"/>
</dbReference>
<dbReference type="PRINTS" id="PR01301">
    <property type="entry name" value="RGSPROTEIN"/>
</dbReference>
<dbReference type="SMART" id="SM00315">
    <property type="entry name" value="RGS"/>
    <property type="match status" value="1"/>
</dbReference>
<protein>
    <submittedName>
        <fullName evidence="3">RGS domain-containing protein</fullName>
    </submittedName>
</protein>
<dbReference type="Proteomes" id="UP000038045">
    <property type="component" value="Unplaced"/>
</dbReference>
<dbReference type="Pfam" id="PF00615">
    <property type="entry name" value="RGS"/>
    <property type="match status" value="1"/>
</dbReference>
<dbReference type="InterPro" id="IPR036305">
    <property type="entry name" value="RGS_sf"/>
</dbReference>
<dbReference type="CDD" id="cd07440">
    <property type="entry name" value="RGS"/>
    <property type="match status" value="1"/>
</dbReference>
<dbReference type="SUPFAM" id="SSF48097">
    <property type="entry name" value="Regulator of G-protein signaling, RGS"/>
    <property type="match status" value="1"/>
</dbReference>
<dbReference type="GO" id="GO:0005737">
    <property type="term" value="C:cytoplasm"/>
    <property type="evidence" value="ECO:0007669"/>
    <property type="project" value="TreeGrafter"/>
</dbReference>
<dbReference type="GO" id="GO:0008277">
    <property type="term" value="P:regulation of G protein-coupled receptor signaling pathway"/>
    <property type="evidence" value="ECO:0007669"/>
    <property type="project" value="TreeGrafter"/>
</dbReference>
<sequence>MSCKLFSKHQYILLYHGYSKVSTTINSSEFEQIITSNKKESFISTTVILRLMNFNITVNDSHNNTEILNVSYKYFVGTIFSKKIPSYFGLNIIEEESELLYKKCYIFSIDNNFINHCLHEKSNSMFNFKCLPNRKESKECEVFPSNVEEILESTNKIFFNNANNCSFIDNNDQNDQSTTCDELIINRQKRKISPILKERIINKRPSLVSDLLINKKESQQQNIYSNNNDEIKSTSESSPGVSFFKILNDNISKDLFMKYLTEQYCKENLVFYLSVNEYRNIEKKSKRVLMARHIIGKHLNEDSEEQINIDSKTKLEILTISSDKTYPKDLFDNAQSQIEDMLKFDLMPRFMKWLSEKNVKNSIVESDKENQPKRKISFYSIKNKILGSIHKSNLETLNNVSTKVIQQKDDDRFSLSTFRRSFIKSKAEKQSLGHIFKSNTLSRSLSTKEIKYLHKI</sequence>
<dbReference type="WBParaSite" id="PTRK_0001010400.1">
    <property type="protein sequence ID" value="PTRK_0001010400.1"/>
    <property type="gene ID" value="PTRK_0001010400"/>
</dbReference>
<dbReference type="STRING" id="131310.A0A0N4ZNJ1"/>
<organism evidence="2 3">
    <name type="scientific">Parastrongyloides trichosuri</name>
    <name type="common">Possum-specific nematode worm</name>
    <dbReference type="NCBI Taxonomy" id="131310"/>
    <lineage>
        <taxon>Eukaryota</taxon>
        <taxon>Metazoa</taxon>
        <taxon>Ecdysozoa</taxon>
        <taxon>Nematoda</taxon>
        <taxon>Chromadorea</taxon>
        <taxon>Rhabditida</taxon>
        <taxon>Tylenchina</taxon>
        <taxon>Panagrolaimomorpha</taxon>
        <taxon>Strongyloidoidea</taxon>
        <taxon>Strongyloididae</taxon>
        <taxon>Parastrongyloides</taxon>
    </lineage>
</organism>
<dbReference type="Gene3D" id="1.10.167.10">
    <property type="entry name" value="Regulator of G-protein Signalling 4, domain 2"/>
    <property type="match status" value="1"/>
</dbReference>
<name>A0A0N4ZNJ1_PARTI</name>
<dbReference type="PANTHER" id="PTHR45945">
    <property type="entry name" value="REGULATOR OF G-PROTEIN SIGNALING LOCO"/>
    <property type="match status" value="1"/>
</dbReference>
<evidence type="ECO:0000313" key="3">
    <source>
        <dbReference type="WBParaSite" id="PTRK_0001010400.1"/>
    </source>
</evidence>
<keyword evidence="2" id="KW-1185">Reference proteome</keyword>
<dbReference type="AlphaFoldDB" id="A0A0N4ZNJ1"/>
<accession>A0A0N4ZNJ1</accession>
<dbReference type="InterPro" id="IPR044926">
    <property type="entry name" value="RGS_subdomain_2"/>
</dbReference>
<dbReference type="GO" id="GO:0005096">
    <property type="term" value="F:GTPase activator activity"/>
    <property type="evidence" value="ECO:0007669"/>
    <property type="project" value="InterPro"/>
</dbReference>
<reference evidence="3" key="1">
    <citation type="submission" date="2017-02" db="UniProtKB">
        <authorList>
            <consortium name="WormBaseParasite"/>
        </authorList>
    </citation>
    <scope>IDENTIFICATION</scope>
</reference>